<dbReference type="InterPro" id="IPR030394">
    <property type="entry name" value="G_HFLX_dom"/>
</dbReference>
<evidence type="ECO:0000313" key="6">
    <source>
        <dbReference type="EMBL" id="SVA56504.1"/>
    </source>
</evidence>
<dbReference type="InterPro" id="IPR032305">
    <property type="entry name" value="GTP-bd_M"/>
</dbReference>
<dbReference type="PIRSF" id="PIRSF006809">
    <property type="entry name" value="GTP-binding_hflX_prd"/>
    <property type="match status" value="1"/>
</dbReference>
<reference evidence="6" key="1">
    <citation type="submission" date="2018-05" db="EMBL/GenBank/DDBJ databases">
        <authorList>
            <person name="Lanie J.A."/>
            <person name="Ng W.-L."/>
            <person name="Kazmierczak K.M."/>
            <person name="Andrzejewski T.M."/>
            <person name="Davidsen T.M."/>
            <person name="Wayne K.J."/>
            <person name="Tettelin H."/>
            <person name="Glass J.I."/>
            <person name="Rusch D."/>
            <person name="Podicherti R."/>
            <person name="Tsui H.-C.T."/>
            <person name="Winkler M.E."/>
        </authorList>
    </citation>
    <scope>NUCLEOTIDE SEQUENCE</scope>
</reference>
<dbReference type="InterPro" id="IPR016496">
    <property type="entry name" value="GTPase_HflX"/>
</dbReference>
<keyword evidence="1" id="KW-0479">Metal-binding</keyword>
<dbReference type="GO" id="GO:0043022">
    <property type="term" value="F:ribosome binding"/>
    <property type="evidence" value="ECO:0007669"/>
    <property type="project" value="TreeGrafter"/>
</dbReference>
<dbReference type="PRINTS" id="PR00326">
    <property type="entry name" value="GTP1OBG"/>
</dbReference>
<evidence type="ECO:0000256" key="1">
    <source>
        <dbReference type="ARBA" id="ARBA00022723"/>
    </source>
</evidence>
<dbReference type="InterPro" id="IPR025121">
    <property type="entry name" value="GTPase_HflX_N"/>
</dbReference>
<dbReference type="InterPro" id="IPR027417">
    <property type="entry name" value="P-loop_NTPase"/>
</dbReference>
<sequence>MIQSQNHKTPYYLGTGKLEELGKLKKTLGCDTVIFDDELTPTQQRNLENAIGEKVIDRTALILDIFSKHARTKAGQIQVQLAQHQYLLPRLAGQWSHLERLGGGIGTRGPGETQIETDRRLIRGRIKKLKHELEKVAAHRSRCNGQRMRSGKPLVSLVGYTNAGKSTLFNKLSNAHVTAQNKLFATLDPVTRRVNLPSGDLMLLTDTVGFINKLPHTLISAFHATLEDLQKTDLLLHIVDSSSPHCSQQIRIVDDTLKSLGLAERPRLIIYNKVDLLRSKYENADSMDSAKTDLFISAKSGFNTQSLLLNIQSSLVKAWKRR</sequence>
<dbReference type="Gene3D" id="6.10.250.2860">
    <property type="match status" value="1"/>
</dbReference>
<evidence type="ECO:0000259" key="5">
    <source>
        <dbReference type="PROSITE" id="PS51705"/>
    </source>
</evidence>
<feature type="domain" description="Hflx-type G" evidence="5">
    <location>
        <begin position="153"/>
        <end position="244"/>
    </location>
</feature>
<dbReference type="Gene3D" id="3.40.50.11060">
    <property type="entry name" value="GTPase HflX, N-terminal domain"/>
    <property type="match status" value="1"/>
</dbReference>
<dbReference type="PANTHER" id="PTHR10229">
    <property type="entry name" value="GTP-BINDING PROTEIN HFLX"/>
    <property type="match status" value="1"/>
</dbReference>
<dbReference type="SUPFAM" id="SSF52540">
    <property type="entry name" value="P-loop containing nucleoside triphosphate hydrolases"/>
    <property type="match status" value="1"/>
</dbReference>
<organism evidence="6">
    <name type="scientific">marine metagenome</name>
    <dbReference type="NCBI Taxonomy" id="408172"/>
    <lineage>
        <taxon>unclassified sequences</taxon>
        <taxon>metagenomes</taxon>
        <taxon>ecological metagenomes</taxon>
    </lineage>
</organism>
<dbReference type="InterPro" id="IPR042108">
    <property type="entry name" value="GTPase_HflX_N_sf"/>
</dbReference>
<dbReference type="Pfam" id="PF13167">
    <property type="entry name" value="GTP-bdg_N"/>
    <property type="match status" value="1"/>
</dbReference>
<dbReference type="Pfam" id="PF01926">
    <property type="entry name" value="MMR_HSR1"/>
    <property type="match status" value="1"/>
</dbReference>
<gene>
    <name evidence="6" type="ORF">METZ01_LOCUS109358</name>
</gene>
<dbReference type="CDD" id="cd01878">
    <property type="entry name" value="HflX"/>
    <property type="match status" value="1"/>
</dbReference>
<dbReference type="NCBIfam" id="TIGR03156">
    <property type="entry name" value="GTP_HflX"/>
    <property type="match status" value="1"/>
</dbReference>
<dbReference type="EMBL" id="UINC01013021">
    <property type="protein sequence ID" value="SVA56504.1"/>
    <property type="molecule type" value="Genomic_DNA"/>
</dbReference>
<dbReference type="GO" id="GO:0046872">
    <property type="term" value="F:metal ion binding"/>
    <property type="evidence" value="ECO:0007669"/>
    <property type="project" value="UniProtKB-KW"/>
</dbReference>
<proteinExistence type="inferred from homology"/>
<accession>A0A381WVH8</accession>
<keyword evidence="2" id="KW-0547">Nucleotide-binding</keyword>
<dbReference type="AlphaFoldDB" id="A0A381WVH8"/>
<dbReference type="PANTHER" id="PTHR10229:SF0">
    <property type="entry name" value="GTP-BINDING PROTEIN 6-RELATED"/>
    <property type="match status" value="1"/>
</dbReference>
<dbReference type="GO" id="GO:0005737">
    <property type="term" value="C:cytoplasm"/>
    <property type="evidence" value="ECO:0007669"/>
    <property type="project" value="TreeGrafter"/>
</dbReference>
<dbReference type="HAMAP" id="MF_00900">
    <property type="entry name" value="GTPase_HflX"/>
    <property type="match status" value="1"/>
</dbReference>
<evidence type="ECO:0000256" key="3">
    <source>
        <dbReference type="ARBA" id="ARBA00022842"/>
    </source>
</evidence>
<dbReference type="GO" id="GO:0005525">
    <property type="term" value="F:GTP binding"/>
    <property type="evidence" value="ECO:0007669"/>
    <property type="project" value="UniProtKB-KW"/>
</dbReference>
<name>A0A381WVH8_9ZZZZ</name>
<dbReference type="PROSITE" id="PS51705">
    <property type="entry name" value="G_HFLX"/>
    <property type="match status" value="1"/>
</dbReference>
<dbReference type="Pfam" id="PF16360">
    <property type="entry name" value="GTP-bdg_M"/>
    <property type="match status" value="1"/>
</dbReference>
<dbReference type="Gene3D" id="3.40.50.300">
    <property type="entry name" value="P-loop containing nucleotide triphosphate hydrolases"/>
    <property type="match status" value="1"/>
</dbReference>
<keyword evidence="3" id="KW-0460">Magnesium</keyword>
<keyword evidence="4" id="KW-0342">GTP-binding</keyword>
<evidence type="ECO:0000256" key="4">
    <source>
        <dbReference type="ARBA" id="ARBA00023134"/>
    </source>
</evidence>
<dbReference type="InterPro" id="IPR006073">
    <property type="entry name" value="GTP-bd"/>
</dbReference>
<protein>
    <recommendedName>
        <fullName evidence="5">Hflx-type G domain-containing protein</fullName>
    </recommendedName>
</protein>
<evidence type="ECO:0000256" key="2">
    <source>
        <dbReference type="ARBA" id="ARBA00022741"/>
    </source>
</evidence>